<dbReference type="AlphaFoldDB" id="A0A941ITC1"/>
<feature type="transmembrane region" description="Helical" evidence="11">
    <location>
        <begin position="455"/>
        <end position="474"/>
    </location>
</feature>
<keyword evidence="8 11" id="KW-1133">Transmembrane helix</keyword>
<evidence type="ECO:0000256" key="5">
    <source>
        <dbReference type="ARBA" id="ARBA00022679"/>
    </source>
</evidence>
<keyword evidence="13" id="KW-1185">Reference proteome</keyword>
<feature type="region of interest" description="Disordered" evidence="10">
    <location>
        <begin position="300"/>
        <end position="366"/>
    </location>
</feature>
<dbReference type="GO" id="GO:0004376">
    <property type="term" value="F:GPI mannosyltransferase activity"/>
    <property type="evidence" value="ECO:0007669"/>
    <property type="project" value="InterPro"/>
</dbReference>
<evidence type="ECO:0000256" key="2">
    <source>
        <dbReference type="ARBA" id="ARBA00004687"/>
    </source>
</evidence>
<evidence type="ECO:0000256" key="10">
    <source>
        <dbReference type="SAM" id="MobiDB-lite"/>
    </source>
</evidence>
<protein>
    <recommendedName>
        <fullName evidence="14">Mannosyltransferase (PIG-V)</fullName>
    </recommendedName>
</protein>
<dbReference type="RefSeq" id="WP_212530320.1">
    <property type="nucleotide sequence ID" value="NZ_JAGSOG010000111.1"/>
</dbReference>
<dbReference type="GO" id="GO:0006506">
    <property type="term" value="P:GPI anchor biosynthetic process"/>
    <property type="evidence" value="ECO:0007669"/>
    <property type="project" value="UniProtKB-KW"/>
</dbReference>
<comment type="pathway">
    <text evidence="2">Glycolipid biosynthesis; glycosylphosphatidylinositol-anchor biosynthesis.</text>
</comment>
<dbReference type="Pfam" id="PF04188">
    <property type="entry name" value="Mannosyl_trans2"/>
    <property type="match status" value="1"/>
</dbReference>
<keyword evidence="7" id="KW-0256">Endoplasmic reticulum</keyword>
<dbReference type="PANTHER" id="PTHR12468">
    <property type="entry name" value="GPI MANNOSYLTRANSFERASE 2"/>
    <property type="match status" value="1"/>
</dbReference>
<evidence type="ECO:0000313" key="12">
    <source>
        <dbReference type="EMBL" id="MBR7835828.1"/>
    </source>
</evidence>
<feature type="transmembrane region" description="Helical" evidence="11">
    <location>
        <begin position="239"/>
        <end position="256"/>
    </location>
</feature>
<comment type="subcellular location">
    <subcellularLocation>
        <location evidence="1">Endoplasmic reticulum membrane</location>
        <topology evidence="1">Multi-pass membrane protein</topology>
    </subcellularLocation>
</comment>
<sequence length="480" mass="50370">MVISEMPDTAAEPRLPWSRPWSRLRPVDRAALAVWAASRAVLLLLSLFERYATGTGRSSSWLGLWQHWDWYRYLTVAEYGYTSGKGPSYDENITAFLPGFPTVLRAVHLVVRDWAVSGLLISLVAGAVAVVALARLTEFEYARRRPEGSAAEAHRAARYAVLLLVCAPAAVFLAVGYTESLFLAFAVPGWLAARRGQWVRAGVLLAAACTIRINGLFVLAGVAVMFLAARPTRRDWTRAPALLLPLAAAGAYAAYLKDITGDWLEWLHAEKRGWSRSLTNPITAWRTSWNDAFGSRTGSGFGGGAGGGSGGGVTGGGGFPGGGNGNGNGGGGRPQFGGSGSGSFGGTGGGGFGGTGGAPGGQTGTGTAAGGHQLAGIGNFDAWAYRFELLAAVIGVATVFVLAGRRRWAELVYVGISVLALITSTSYMSIPREMLLWWPLWVGAAVWLATRRKALIAACAASGVLMVATALLYLSGQWAG</sequence>
<evidence type="ECO:0000256" key="8">
    <source>
        <dbReference type="ARBA" id="ARBA00022989"/>
    </source>
</evidence>
<feature type="transmembrane region" description="Helical" evidence="11">
    <location>
        <begin position="383"/>
        <end position="404"/>
    </location>
</feature>
<dbReference type="Proteomes" id="UP000675781">
    <property type="component" value="Unassembled WGS sequence"/>
</dbReference>
<evidence type="ECO:0000256" key="1">
    <source>
        <dbReference type="ARBA" id="ARBA00004477"/>
    </source>
</evidence>
<name>A0A941ITC1_9ACTN</name>
<comment type="caution">
    <text evidence="12">The sequence shown here is derived from an EMBL/GenBank/DDBJ whole genome shotgun (WGS) entry which is preliminary data.</text>
</comment>
<dbReference type="GO" id="GO:0016020">
    <property type="term" value="C:membrane"/>
    <property type="evidence" value="ECO:0007669"/>
    <property type="project" value="GOC"/>
</dbReference>
<dbReference type="GO" id="GO:0031501">
    <property type="term" value="C:mannosyltransferase complex"/>
    <property type="evidence" value="ECO:0007669"/>
    <property type="project" value="TreeGrafter"/>
</dbReference>
<feature type="transmembrane region" description="Helical" evidence="11">
    <location>
        <begin position="157"/>
        <end position="178"/>
    </location>
</feature>
<evidence type="ECO:0000256" key="7">
    <source>
        <dbReference type="ARBA" id="ARBA00022824"/>
    </source>
</evidence>
<keyword evidence="3" id="KW-0337">GPI-anchor biosynthesis</keyword>
<feature type="transmembrane region" description="Helical" evidence="11">
    <location>
        <begin position="114"/>
        <end position="136"/>
    </location>
</feature>
<evidence type="ECO:0000313" key="13">
    <source>
        <dbReference type="Proteomes" id="UP000675781"/>
    </source>
</evidence>
<feature type="transmembrane region" description="Helical" evidence="11">
    <location>
        <begin position="198"/>
        <end position="227"/>
    </location>
</feature>
<evidence type="ECO:0008006" key="14">
    <source>
        <dbReference type="Google" id="ProtNLM"/>
    </source>
</evidence>
<keyword evidence="5" id="KW-0808">Transferase</keyword>
<keyword evidence="6 11" id="KW-0812">Transmembrane</keyword>
<keyword evidence="9 11" id="KW-0472">Membrane</keyword>
<evidence type="ECO:0000256" key="3">
    <source>
        <dbReference type="ARBA" id="ARBA00022502"/>
    </source>
</evidence>
<evidence type="ECO:0000256" key="4">
    <source>
        <dbReference type="ARBA" id="ARBA00022676"/>
    </source>
</evidence>
<dbReference type="PANTHER" id="PTHR12468:SF2">
    <property type="entry name" value="GPI MANNOSYLTRANSFERASE 2"/>
    <property type="match status" value="1"/>
</dbReference>
<organism evidence="12 13">
    <name type="scientific">Actinospica durhamensis</name>
    <dbReference type="NCBI Taxonomy" id="1508375"/>
    <lineage>
        <taxon>Bacteria</taxon>
        <taxon>Bacillati</taxon>
        <taxon>Actinomycetota</taxon>
        <taxon>Actinomycetes</taxon>
        <taxon>Catenulisporales</taxon>
        <taxon>Actinospicaceae</taxon>
        <taxon>Actinospica</taxon>
    </lineage>
</organism>
<evidence type="ECO:0000256" key="6">
    <source>
        <dbReference type="ARBA" id="ARBA00022692"/>
    </source>
</evidence>
<reference evidence="12" key="1">
    <citation type="submission" date="2021-04" db="EMBL/GenBank/DDBJ databases">
        <title>Genome based classification of Actinospica acidithermotolerans sp. nov., an actinobacterium isolated from an Indonesian hot spring.</title>
        <authorList>
            <person name="Kusuma A.B."/>
            <person name="Putra K.E."/>
            <person name="Nafisah S."/>
            <person name="Loh J."/>
            <person name="Nouioui I."/>
            <person name="Goodfellow M."/>
        </authorList>
    </citation>
    <scope>NUCLEOTIDE SEQUENCE</scope>
    <source>
        <strain evidence="12">CSCA 57</strain>
    </source>
</reference>
<keyword evidence="4" id="KW-0328">Glycosyltransferase</keyword>
<dbReference type="EMBL" id="JAGSOG010000111">
    <property type="protein sequence ID" value="MBR7835828.1"/>
    <property type="molecule type" value="Genomic_DNA"/>
</dbReference>
<dbReference type="GO" id="GO:0000009">
    <property type="term" value="F:alpha-1,6-mannosyltransferase activity"/>
    <property type="evidence" value="ECO:0007669"/>
    <property type="project" value="InterPro"/>
</dbReference>
<accession>A0A941ITC1</accession>
<gene>
    <name evidence="12" type="ORF">KDL01_21320</name>
</gene>
<evidence type="ECO:0000256" key="11">
    <source>
        <dbReference type="SAM" id="Phobius"/>
    </source>
</evidence>
<dbReference type="InterPro" id="IPR007315">
    <property type="entry name" value="PIG-V/Gpi18"/>
</dbReference>
<feature type="transmembrane region" description="Helical" evidence="11">
    <location>
        <begin position="411"/>
        <end position="428"/>
    </location>
</feature>
<proteinExistence type="predicted"/>
<evidence type="ECO:0000256" key="9">
    <source>
        <dbReference type="ARBA" id="ARBA00023136"/>
    </source>
</evidence>